<sequence length="147" mass="16945">MANTVCKKIDTLAPILSKAYTGYYWLSDADHPVILENRTIQYQPVLNPFIIEGRLFCDQENTSISIRHIDGQYLIYQIFWDQVASENEISEDQLSYLAASGLAAAGIKRLKFRRLWQDQKEKNCEDMRVLLPGPVGFIGFEMEENHD</sequence>
<reference evidence="1 2" key="1">
    <citation type="submission" date="2020-06" db="EMBL/GenBank/DDBJ databases">
        <title>High-quality draft genome of sulfate reducer Desulfobacter latus type strain AcrS2 isolated from marine sediment.</title>
        <authorList>
            <person name="Hoppe M."/>
            <person name="Larsen C.K."/>
            <person name="Marshall I.P.G."/>
            <person name="Schramm A."/>
            <person name="Marietou A.G."/>
        </authorList>
    </citation>
    <scope>NUCLEOTIDE SEQUENCE [LARGE SCALE GENOMIC DNA]</scope>
    <source>
        <strain evidence="1 2">AcRS2</strain>
    </source>
</reference>
<proteinExistence type="predicted"/>
<evidence type="ECO:0000313" key="2">
    <source>
        <dbReference type="Proteomes" id="UP000553343"/>
    </source>
</evidence>
<dbReference type="AlphaFoldDB" id="A0A850SV14"/>
<dbReference type="Proteomes" id="UP000553343">
    <property type="component" value="Unassembled WGS sequence"/>
</dbReference>
<protein>
    <submittedName>
        <fullName evidence="1">TIGR04423 family type III CRISPR-associated protein</fullName>
    </submittedName>
</protein>
<dbReference type="EMBL" id="JACADJ010000005">
    <property type="protein sequence ID" value="NWH03870.1"/>
    <property type="molecule type" value="Genomic_DNA"/>
</dbReference>
<evidence type="ECO:0000313" key="1">
    <source>
        <dbReference type="EMBL" id="NWH03870.1"/>
    </source>
</evidence>
<organism evidence="1 2">
    <name type="scientific">Desulfobacter latus</name>
    <dbReference type="NCBI Taxonomy" id="2292"/>
    <lineage>
        <taxon>Bacteria</taxon>
        <taxon>Pseudomonadati</taxon>
        <taxon>Thermodesulfobacteriota</taxon>
        <taxon>Desulfobacteria</taxon>
        <taxon>Desulfobacterales</taxon>
        <taxon>Desulfobacteraceae</taxon>
        <taxon>Desulfobacter</taxon>
    </lineage>
</organism>
<dbReference type="InterPro" id="IPR030955">
    <property type="entry name" value="CHP04423"/>
</dbReference>
<keyword evidence="2" id="KW-1185">Reference proteome</keyword>
<dbReference type="RefSeq" id="WP_178365329.1">
    <property type="nucleotide sequence ID" value="NZ_JACADJ010000005.1"/>
</dbReference>
<comment type="caution">
    <text evidence="1">The sequence shown here is derived from an EMBL/GenBank/DDBJ whole genome shotgun (WGS) entry which is preliminary data.</text>
</comment>
<gene>
    <name evidence="1" type="ORF">HXW94_02490</name>
</gene>
<name>A0A850SV14_9BACT</name>
<accession>A0A850SV14</accession>
<dbReference type="NCBIfam" id="TIGR04423">
    <property type="entry name" value="casT3_TIGR04423"/>
    <property type="match status" value="1"/>
</dbReference>